<reference evidence="10" key="1">
    <citation type="submission" date="2015-05" db="EMBL/GenBank/DDBJ databases">
        <title>Function and evolution of the root in the bone-eating worm Osedax japonicus.</title>
        <authorList>
            <person name="Miyamoto N."/>
            <person name="Yoshida M."/>
            <person name="Koga H."/>
            <person name="Fujiwara Y."/>
        </authorList>
    </citation>
    <scope>NUCLEOTIDE SEQUENCE</scope>
</reference>
<feature type="binding site" evidence="8">
    <location>
        <position position="83"/>
    </location>
    <ligand>
        <name>Ca(2+)</name>
        <dbReference type="ChEBI" id="CHEBI:29108"/>
        <label>2</label>
    </ligand>
</feature>
<dbReference type="SUPFAM" id="SSF55486">
    <property type="entry name" value="Metalloproteases ('zincins'), catalytic domain"/>
    <property type="match status" value="1"/>
</dbReference>
<dbReference type="GO" id="GO:0008270">
    <property type="term" value="F:zinc ion binding"/>
    <property type="evidence" value="ECO:0007669"/>
    <property type="project" value="InterPro"/>
</dbReference>
<dbReference type="InterPro" id="IPR021190">
    <property type="entry name" value="Pept_M10A"/>
</dbReference>
<feature type="binding site" evidence="8">
    <location>
        <position position="118"/>
    </location>
    <ligand>
        <name>Zn(2+)</name>
        <dbReference type="ChEBI" id="CHEBI:29105"/>
        <label>2</label>
        <note>catalytic</note>
    </ligand>
</feature>
<dbReference type="SUPFAM" id="SSF50923">
    <property type="entry name" value="Hemopexin-like domain"/>
    <property type="match status" value="1"/>
</dbReference>
<evidence type="ECO:0000256" key="7">
    <source>
        <dbReference type="PIRSR" id="PIRSR621190-1"/>
    </source>
</evidence>
<keyword evidence="4" id="KW-0378">Hydrolase</keyword>
<feature type="binding site" evidence="8">
    <location>
        <position position="114"/>
    </location>
    <ligand>
        <name>Zn(2+)</name>
        <dbReference type="ChEBI" id="CHEBI:29105"/>
        <label>2</label>
        <note>catalytic</note>
    </ligand>
</feature>
<evidence type="ECO:0000256" key="3">
    <source>
        <dbReference type="ARBA" id="ARBA00022723"/>
    </source>
</evidence>
<feature type="active site" evidence="7">
    <location>
        <position position="115"/>
    </location>
</feature>
<keyword evidence="5 8" id="KW-0862">Zinc</keyword>
<evidence type="ECO:0000256" key="1">
    <source>
        <dbReference type="ARBA" id="ARBA00010370"/>
    </source>
</evidence>
<feature type="binding site" evidence="8">
    <location>
        <position position="70"/>
    </location>
    <ligand>
        <name>Ca(2+)</name>
        <dbReference type="ChEBI" id="CHEBI:29108"/>
        <label>3</label>
    </ligand>
</feature>
<evidence type="ECO:0000256" key="5">
    <source>
        <dbReference type="ARBA" id="ARBA00022833"/>
    </source>
</evidence>
<feature type="binding site" evidence="8">
    <location>
        <position position="281"/>
    </location>
    <ligand>
        <name>Ca(2+)</name>
        <dbReference type="ChEBI" id="CHEBI:29108"/>
        <label>5</label>
    </ligand>
</feature>
<dbReference type="SMART" id="SM00235">
    <property type="entry name" value="ZnMc"/>
    <property type="match status" value="1"/>
</dbReference>
<keyword evidence="3 8" id="KW-0479">Metal-binding</keyword>
<feature type="binding site" evidence="8">
    <location>
        <position position="172"/>
    </location>
    <ligand>
        <name>Ca(2+)</name>
        <dbReference type="ChEBI" id="CHEBI:29108"/>
        <label>5</label>
    </ligand>
</feature>
<proteinExistence type="evidence at transcript level"/>
<feature type="binding site" evidence="8">
    <location>
        <position position="124"/>
    </location>
    <ligand>
        <name>Zn(2+)</name>
        <dbReference type="ChEBI" id="CHEBI:29105"/>
        <label>2</label>
        <note>catalytic</note>
    </ligand>
</feature>
<keyword evidence="8" id="KW-0106">Calcium</keyword>
<dbReference type="InterPro" id="IPR006026">
    <property type="entry name" value="Peptidase_Metallo"/>
</dbReference>
<feature type="binding site" evidence="8">
    <location>
        <position position="170"/>
    </location>
    <ligand>
        <name>Ca(2+)</name>
        <dbReference type="ChEBI" id="CHEBI:29108"/>
        <label>4</label>
    </ligand>
</feature>
<feature type="binding site" evidence="8">
    <location>
        <position position="87"/>
    </location>
    <ligand>
        <name>Ca(2+)</name>
        <dbReference type="ChEBI" id="CHEBI:29108"/>
        <label>3</label>
    </ligand>
</feature>
<feature type="non-terminal residue" evidence="10">
    <location>
        <position position="1"/>
    </location>
</feature>
<dbReference type="GO" id="GO:0031012">
    <property type="term" value="C:extracellular matrix"/>
    <property type="evidence" value="ECO:0007669"/>
    <property type="project" value="InterPro"/>
</dbReference>
<accession>A0A0S3Q287</accession>
<feature type="binding site" evidence="8">
    <location>
        <position position="85"/>
    </location>
    <ligand>
        <name>Zn(2+)</name>
        <dbReference type="ChEBI" id="CHEBI:29105"/>
        <label>1</label>
    </ligand>
</feature>
<dbReference type="InterPro" id="IPR024079">
    <property type="entry name" value="MetalloPept_cat_dom_sf"/>
</dbReference>
<dbReference type="Gene3D" id="3.40.390.10">
    <property type="entry name" value="Collagenase (Catalytic Domain)"/>
    <property type="match status" value="1"/>
</dbReference>
<dbReference type="GO" id="GO:0004222">
    <property type="term" value="F:metalloendopeptidase activity"/>
    <property type="evidence" value="ECO:0007669"/>
    <property type="project" value="InterPro"/>
</dbReference>
<evidence type="ECO:0000259" key="9">
    <source>
        <dbReference type="SMART" id="SM00235"/>
    </source>
</evidence>
<keyword evidence="2" id="KW-0645">Protease</keyword>
<dbReference type="PANTHER" id="PTHR10201">
    <property type="entry name" value="MATRIX METALLOPROTEINASE"/>
    <property type="match status" value="1"/>
</dbReference>
<gene>
    <name evidence="10" type="primary">Oja-mmp10</name>
</gene>
<dbReference type="GO" id="GO:0030198">
    <property type="term" value="P:extracellular matrix organization"/>
    <property type="evidence" value="ECO:0007669"/>
    <property type="project" value="TreeGrafter"/>
</dbReference>
<feature type="binding site" evidence="8">
    <location>
        <position position="71"/>
    </location>
    <ligand>
        <name>Ca(2+)</name>
        <dbReference type="ChEBI" id="CHEBI:29108"/>
        <label>3</label>
    </ligand>
</feature>
<feature type="binding site" evidence="8">
    <location>
        <position position="88"/>
    </location>
    <ligand>
        <name>Ca(2+)</name>
        <dbReference type="ChEBI" id="CHEBI:29108"/>
        <label>1</label>
    </ligand>
</feature>
<dbReference type="PRINTS" id="PR00138">
    <property type="entry name" value="MATRIXIN"/>
</dbReference>
<evidence type="ECO:0000256" key="8">
    <source>
        <dbReference type="PIRSR" id="PIRSR621190-2"/>
    </source>
</evidence>
<name>A0A0S3Q287_9ANNE</name>
<dbReference type="AlphaFoldDB" id="A0A0S3Q287"/>
<dbReference type="Gene3D" id="2.110.10.10">
    <property type="entry name" value="Hemopexin-like domain"/>
    <property type="match status" value="1"/>
</dbReference>
<dbReference type="EMBL" id="LC055997">
    <property type="protein sequence ID" value="BAT62449.1"/>
    <property type="molecule type" value="mRNA"/>
</dbReference>
<organism evidence="10">
    <name type="scientific">Osedax japonicus</name>
    <dbReference type="NCBI Taxonomy" id="385425"/>
    <lineage>
        <taxon>Eukaryota</taxon>
        <taxon>Metazoa</taxon>
        <taxon>Spiralia</taxon>
        <taxon>Lophotrochozoa</taxon>
        <taxon>Annelida</taxon>
        <taxon>Polychaeta</taxon>
        <taxon>Sedentaria</taxon>
        <taxon>Canalipalpata</taxon>
        <taxon>Sabellida</taxon>
        <taxon>Siboglinidae</taxon>
        <taxon>Osedax</taxon>
    </lineage>
</organism>
<evidence type="ECO:0000256" key="6">
    <source>
        <dbReference type="ARBA" id="ARBA00023049"/>
    </source>
</evidence>
<feature type="domain" description="Peptidase metallopeptidase" evidence="9">
    <location>
        <begin position="3"/>
        <end position="159"/>
    </location>
</feature>
<dbReference type="GO" id="GO:0006508">
    <property type="term" value="P:proteolysis"/>
    <property type="evidence" value="ECO:0007669"/>
    <property type="project" value="UniProtKB-KW"/>
</dbReference>
<feature type="binding site" evidence="8">
    <location>
        <position position="333"/>
    </location>
    <ligand>
        <name>Ca(2+)</name>
        <dbReference type="ChEBI" id="CHEBI:29108"/>
        <label>4</label>
    </ligand>
</feature>
<evidence type="ECO:0000256" key="4">
    <source>
        <dbReference type="ARBA" id="ARBA00022801"/>
    </source>
</evidence>
<protein>
    <submittedName>
        <fullName evidence="10">Matrix metalloproteinase</fullName>
    </submittedName>
</protein>
<sequence length="418" mass="48882">GNRNLTWSIHRYSHKLNGRQVNRIVELSFNVWSSRINFNFTQVKYNHTADIKIGFYTGDHLNEAWSSRFDGPGNIVAHNFLGDIHFDDDDEWILDAWNDDLTFGKNNLMAAMVHEIGHLLGFRHQNLRLSAMYPNEARVNLPWELSDKDISDARLSYGKARFSLCKKPMDAIMKFTDDIFIIFKGQYIVLTKYGKPIGHLKRSEIFKGTLTSGKVDAAFMLPMAVENVNDTYNTYDKTDHFYILQNGWAHMFSRKESVFAESRKFLIRDVFEQSPTNVDAAFHWKLDKDNWRLFLIKDEFIHMYKLKGQKLLSNYKVTMIRLSEWNHCPKQLDAAISVLGIPTFFKGTLRFDSTENIPRIMGKNTLECVDHRYYRGELPAKRTLSALVDITDTRESFFISREMKQLVTKFYLYDQDTP</sequence>
<feature type="binding site" evidence="8">
    <location>
        <position position="132"/>
    </location>
    <ligand>
        <name>Zn(2+)</name>
        <dbReference type="ChEBI" id="CHEBI:29105"/>
        <label>2</label>
        <note>catalytic</note>
    </ligand>
</feature>
<comment type="cofactor">
    <cofactor evidence="8">
        <name>Ca(2+)</name>
        <dbReference type="ChEBI" id="CHEBI:29108"/>
    </cofactor>
    <text evidence="8">Can bind about 5 Ca(2+) ions per subunit.</text>
</comment>
<comment type="cofactor">
    <cofactor evidence="8">
        <name>Zn(2+)</name>
        <dbReference type="ChEBI" id="CHEBI:29105"/>
    </cofactor>
    <text evidence="8">Binds 2 Zn(2+) ions per subunit.</text>
</comment>
<dbReference type="GO" id="GO:0030574">
    <property type="term" value="P:collagen catabolic process"/>
    <property type="evidence" value="ECO:0007669"/>
    <property type="project" value="TreeGrafter"/>
</dbReference>
<feature type="binding site" evidence="8">
    <location>
        <position position="50"/>
    </location>
    <ligand>
        <name>Ca(2+)</name>
        <dbReference type="ChEBI" id="CHEBI:29108"/>
        <label>2</label>
    </ligand>
</feature>
<keyword evidence="6" id="KW-0482">Metalloprotease</keyword>
<feature type="binding site" evidence="8">
    <location>
        <position position="78"/>
    </location>
    <ligand>
        <name>Zn(2+)</name>
        <dbReference type="ChEBI" id="CHEBI:29105"/>
        <label>1</label>
    </ligand>
</feature>
<dbReference type="Pfam" id="PF00413">
    <property type="entry name" value="Peptidase_M10"/>
    <property type="match status" value="1"/>
</dbReference>
<dbReference type="InterPro" id="IPR036375">
    <property type="entry name" value="Hemopexin-like_dom_sf"/>
</dbReference>
<evidence type="ECO:0000256" key="2">
    <source>
        <dbReference type="ARBA" id="ARBA00022670"/>
    </source>
</evidence>
<feature type="binding site" evidence="8">
    <location>
        <position position="60"/>
    </location>
    <ligand>
        <name>Zn(2+)</name>
        <dbReference type="ChEBI" id="CHEBI:29105"/>
        <label>1</label>
    </ligand>
</feature>
<comment type="similarity">
    <text evidence="1">Belongs to the peptidase M10A family.</text>
</comment>
<evidence type="ECO:0000313" key="10">
    <source>
        <dbReference type="EMBL" id="BAT62449.1"/>
    </source>
</evidence>
<dbReference type="PANTHER" id="PTHR10201:SF323">
    <property type="entry name" value="MATRIX METALLOPROTEINASE-21"/>
    <property type="match status" value="1"/>
</dbReference>
<dbReference type="InterPro" id="IPR001818">
    <property type="entry name" value="Pept_M10_metallopeptidase"/>
</dbReference>